<gene>
    <name evidence="1" type="ORF">HK100_002021</name>
</gene>
<evidence type="ECO:0008006" key="3">
    <source>
        <dbReference type="Google" id="ProtNLM"/>
    </source>
</evidence>
<evidence type="ECO:0000313" key="1">
    <source>
        <dbReference type="EMBL" id="KAJ3113315.1"/>
    </source>
</evidence>
<dbReference type="SUPFAM" id="SSF54001">
    <property type="entry name" value="Cysteine proteinases"/>
    <property type="match status" value="1"/>
</dbReference>
<dbReference type="AlphaFoldDB" id="A0AAD5SVY7"/>
<accession>A0AAD5SVY7</accession>
<dbReference type="Proteomes" id="UP001211907">
    <property type="component" value="Unassembled WGS sequence"/>
</dbReference>
<dbReference type="Gene3D" id="3.10.620.30">
    <property type="match status" value="1"/>
</dbReference>
<reference evidence="1" key="1">
    <citation type="submission" date="2020-05" db="EMBL/GenBank/DDBJ databases">
        <title>Phylogenomic resolution of chytrid fungi.</title>
        <authorList>
            <person name="Stajich J.E."/>
            <person name="Amses K."/>
            <person name="Simmons R."/>
            <person name="Seto K."/>
            <person name="Myers J."/>
            <person name="Bonds A."/>
            <person name="Quandt C.A."/>
            <person name="Barry K."/>
            <person name="Liu P."/>
            <person name="Grigoriev I."/>
            <person name="Longcore J.E."/>
            <person name="James T.Y."/>
        </authorList>
    </citation>
    <scope>NUCLEOTIDE SEQUENCE</scope>
    <source>
        <strain evidence="1">JEL0513</strain>
    </source>
</reference>
<name>A0AAD5SVY7_9FUNG</name>
<protein>
    <recommendedName>
        <fullName evidence="3">Transglutaminase domain-containing protein</fullName>
    </recommendedName>
</protein>
<sequence>MNHNFWATQSAVTNVGEESTAAIDALPNDLTSLRHASSQLVFHYRAGGDYSKHGVPTARKPEINTRYAKAMLDLILGRGDGGSEPTLSRDRAPCDRLVGCCRDATILFLALARRKNIAARARVGYATYFERGYFVDHVVAEVFDAAAARWRLVDAEMDDAFKPSAEDGRVVDWMDLKPGVDFLTGAQAWRAARDGRVDPTRFVVASTLDVPDLRGWPHIAHNLIHDLAALNKTEMILWDAWGMQLHRWDGVVPEQDALLLDKVSAITVDTDDIDPAAIRELAAQDGLSIPPVVKSFDPYGGAPVDVDVRRIIEF</sequence>
<comment type="caution">
    <text evidence="1">The sequence shown here is derived from an EMBL/GenBank/DDBJ whole genome shotgun (WGS) entry which is preliminary data.</text>
</comment>
<organism evidence="1 2">
    <name type="scientific">Physocladia obscura</name>
    <dbReference type="NCBI Taxonomy" id="109957"/>
    <lineage>
        <taxon>Eukaryota</taxon>
        <taxon>Fungi</taxon>
        <taxon>Fungi incertae sedis</taxon>
        <taxon>Chytridiomycota</taxon>
        <taxon>Chytridiomycota incertae sedis</taxon>
        <taxon>Chytridiomycetes</taxon>
        <taxon>Chytridiales</taxon>
        <taxon>Chytriomycetaceae</taxon>
        <taxon>Physocladia</taxon>
    </lineage>
</organism>
<evidence type="ECO:0000313" key="2">
    <source>
        <dbReference type="Proteomes" id="UP001211907"/>
    </source>
</evidence>
<dbReference type="EMBL" id="JADGJH010001458">
    <property type="protein sequence ID" value="KAJ3113315.1"/>
    <property type="molecule type" value="Genomic_DNA"/>
</dbReference>
<keyword evidence="2" id="KW-1185">Reference proteome</keyword>
<proteinExistence type="predicted"/>
<dbReference type="InterPro" id="IPR038765">
    <property type="entry name" value="Papain-like_cys_pep_sf"/>
</dbReference>